<dbReference type="HOGENOM" id="CLU_015740_5_0_6"/>
<dbReference type="Gene3D" id="3.50.50.60">
    <property type="entry name" value="FAD/NAD(P)-binding domain"/>
    <property type="match status" value="1"/>
</dbReference>
<dbReference type="RefSeq" id="WP_274544551.1">
    <property type="nucleotide sequence ID" value="NZ_CP004006.1"/>
</dbReference>
<dbReference type="PATRIC" id="fig|1268635.3.peg.1840"/>
<dbReference type="Gene3D" id="6.10.250.1890">
    <property type="match status" value="1"/>
</dbReference>
<evidence type="ECO:0000259" key="7">
    <source>
        <dbReference type="Pfam" id="PF16901"/>
    </source>
</evidence>
<evidence type="ECO:0000256" key="4">
    <source>
        <dbReference type="ARBA" id="ARBA00022827"/>
    </source>
</evidence>
<evidence type="ECO:0000256" key="5">
    <source>
        <dbReference type="ARBA" id="ARBA00023002"/>
    </source>
</evidence>
<keyword evidence="9" id="KW-1185">Reference proteome</keyword>
<accession>W0BFG6</accession>
<dbReference type="Gene3D" id="1.10.8.870">
    <property type="entry name" value="Alpha-glycerophosphate oxidase, cap domain"/>
    <property type="match status" value="1"/>
</dbReference>
<dbReference type="eggNOG" id="COG0578">
    <property type="taxonomic scope" value="Bacteria"/>
</dbReference>
<keyword evidence="4" id="KW-0274">FAD</keyword>
<keyword evidence="5 8" id="KW-0560">Oxidoreductase</keyword>
<dbReference type="KEGG" id="lok:Loa_01805"/>
<dbReference type="STRING" id="1268635.Loa_01805"/>
<dbReference type="Gene3D" id="3.30.9.10">
    <property type="entry name" value="D-Amino Acid Oxidase, subunit A, domain 2"/>
    <property type="match status" value="1"/>
</dbReference>
<reference evidence="8 9" key="1">
    <citation type="journal article" date="2013" name="Int. J. Med. Microbiol.">
        <title>Legionella oakridgensis ATCC 33761 genome sequence and phenotypic characterization reveals its replication capacity in amoebae.</title>
        <authorList>
            <person name="Brzuszkiewicz E."/>
            <person name="Schulz T."/>
            <person name="Rydzewski K."/>
            <person name="Daniel R."/>
            <person name="Gillmaier N."/>
            <person name="Dittmann C."/>
            <person name="Holland G."/>
            <person name="Schunder E."/>
            <person name="Lautner M."/>
            <person name="Eisenreich W."/>
            <person name="Luck C."/>
            <person name="Heuner K."/>
        </authorList>
    </citation>
    <scope>NUCLEOTIDE SEQUENCE [LARGE SCALE GENOMIC DNA]</scope>
    <source>
        <strain>OR-10</strain>
        <strain evidence="9">ATCC 33761</strain>
    </source>
</reference>
<sequence length="410" mass="47250">MLRTGLYLYDHLSRKNKLPKTKFIRRAYESSYFQPLKKDVQKGFLFYDCATDDARLVLINALQAKYHGATILTRTTLIKAEVNHHVWQLTLQPVLGDAIHIQAKSVINAAGPWVKPVSNLLNRPLKYKMSLVKGSHIVVPKLYEGKQAYVLQHEDNRIVFVIPYHHLTMIGTTDRIFTGDPKNVHIEPDEINYLLDLVNHYFLKKLTTEDIIHSWSGVRPLLADERKAPKALSRDYAYDYTSAPAPVVTIYGGKLTTYRQLSLHVINQLQNIFPDLPPSNSATIPLPGATLAEMNFTEYKKFAEKKYHWLDKNILDRYLSTYGTRVEQFLQGCKTQDDLGMHFGETLYQAEVNYLLQEEWARTVDDILWRRTKLGLKLNTAAQNKLQHYLSQQHHPSHKSALQPSLENNN</sequence>
<dbReference type="AlphaFoldDB" id="W0BFG6"/>
<dbReference type="EC" id="1.1.5.3" evidence="8"/>
<dbReference type="Pfam" id="PF01266">
    <property type="entry name" value="DAO"/>
    <property type="match status" value="1"/>
</dbReference>
<dbReference type="PANTHER" id="PTHR11985">
    <property type="entry name" value="GLYCEROL-3-PHOSPHATE DEHYDROGENASE"/>
    <property type="match status" value="1"/>
</dbReference>
<dbReference type="InterPro" id="IPR031656">
    <property type="entry name" value="DAO_C"/>
</dbReference>
<feature type="domain" description="FAD dependent oxidoreductase" evidence="6">
    <location>
        <begin position="22"/>
        <end position="226"/>
    </location>
</feature>
<evidence type="ECO:0000313" key="9">
    <source>
        <dbReference type="Proteomes" id="UP000018838"/>
    </source>
</evidence>
<dbReference type="PANTHER" id="PTHR11985:SF15">
    <property type="entry name" value="GLYCEROL-3-PHOSPHATE DEHYDROGENASE, MITOCHONDRIAL"/>
    <property type="match status" value="1"/>
</dbReference>
<dbReference type="GO" id="GO:0046168">
    <property type="term" value="P:glycerol-3-phosphate catabolic process"/>
    <property type="evidence" value="ECO:0007669"/>
    <property type="project" value="TreeGrafter"/>
</dbReference>
<comment type="cofactor">
    <cofactor evidence="1">
        <name>FAD</name>
        <dbReference type="ChEBI" id="CHEBI:57692"/>
    </cofactor>
</comment>
<dbReference type="NCBIfam" id="NF009906">
    <property type="entry name" value="PRK13369.1"/>
    <property type="match status" value="1"/>
</dbReference>
<organism evidence="8 9">
    <name type="scientific">Legionella oakridgensis ATCC 33761 = DSM 21215</name>
    <dbReference type="NCBI Taxonomy" id="1268635"/>
    <lineage>
        <taxon>Bacteria</taxon>
        <taxon>Pseudomonadati</taxon>
        <taxon>Pseudomonadota</taxon>
        <taxon>Gammaproteobacteria</taxon>
        <taxon>Legionellales</taxon>
        <taxon>Legionellaceae</taxon>
        <taxon>Legionella</taxon>
    </lineage>
</organism>
<name>W0BFG6_9GAMM</name>
<dbReference type="EMBL" id="CP004006">
    <property type="protein sequence ID" value="AHE67352.1"/>
    <property type="molecule type" value="Genomic_DNA"/>
</dbReference>
<dbReference type="InterPro" id="IPR006076">
    <property type="entry name" value="FAD-dep_OxRdtase"/>
</dbReference>
<dbReference type="InterPro" id="IPR036188">
    <property type="entry name" value="FAD/NAD-bd_sf"/>
</dbReference>
<evidence type="ECO:0000313" key="8">
    <source>
        <dbReference type="EMBL" id="AHE67352.1"/>
    </source>
</evidence>
<evidence type="ECO:0000256" key="2">
    <source>
        <dbReference type="ARBA" id="ARBA00007330"/>
    </source>
</evidence>
<proteinExistence type="inferred from homology"/>
<keyword evidence="3" id="KW-0285">Flavoprotein</keyword>
<protein>
    <submittedName>
        <fullName evidence="8">Glycerol-3-phosphate dehydrogenase</fullName>
        <ecNumber evidence="8">1.1.5.3</ecNumber>
    </submittedName>
</protein>
<gene>
    <name evidence="8" type="ORF">Loa_01805</name>
</gene>
<dbReference type="SUPFAM" id="SSF51905">
    <property type="entry name" value="FAD/NAD(P)-binding domain"/>
    <property type="match status" value="1"/>
</dbReference>
<dbReference type="InterPro" id="IPR000447">
    <property type="entry name" value="G3P_DH_FAD-dep"/>
</dbReference>
<feature type="domain" description="Alpha-glycerophosphate oxidase C-terminal" evidence="7">
    <location>
        <begin position="281"/>
        <end position="386"/>
    </location>
</feature>
<dbReference type="Proteomes" id="UP000018838">
    <property type="component" value="Chromosome"/>
</dbReference>
<dbReference type="GO" id="GO:0004368">
    <property type="term" value="F:glycerol-3-phosphate dehydrogenase (quinone) activity"/>
    <property type="evidence" value="ECO:0007669"/>
    <property type="project" value="UniProtKB-EC"/>
</dbReference>
<dbReference type="NCBIfam" id="NF008899">
    <property type="entry name" value="PRK12266.1"/>
    <property type="match status" value="1"/>
</dbReference>
<evidence type="ECO:0000259" key="6">
    <source>
        <dbReference type="Pfam" id="PF01266"/>
    </source>
</evidence>
<evidence type="ECO:0000256" key="1">
    <source>
        <dbReference type="ARBA" id="ARBA00001974"/>
    </source>
</evidence>
<dbReference type="InterPro" id="IPR038299">
    <property type="entry name" value="DAO_C_sf"/>
</dbReference>
<dbReference type="Pfam" id="PF16901">
    <property type="entry name" value="DAO_C"/>
    <property type="match status" value="1"/>
</dbReference>
<evidence type="ECO:0000256" key="3">
    <source>
        <dbReference type="ARBA" id="ARBA00022630"/>
    </source>
</evidence>
<comment type="similarity">
    <text evidence="2">Belongs to the FAD-dependent glycerol-3-phosphate dehydrogenase family.</text>
</comment>